<dbReference type="InterPro" id="IPR012338">
    <property type="entry name" value="Beta-lactam/transpept-like"/>
</dbReference>
<dbReference type="RefSeq" id="WP_211977128.1">
    <property type="nucleotide sequence ID" value="NZ_CBFHAM010000018.1"/>
</dbReference>
<evidence type="ECO:0000259" key="4">
    <source>
        <dbReference type="Pfam" id="PF00144"/>
    </source>
</evidence>
<sequence length="352" mass="39277">MKIPALALLLLPMSICAQSFKPMADSIRRAWHIPALGYAVVSADSILEMEMLGDKKANTPATLNDRFRIGSNTKAITGMIAALQVKKKAIAWDTPFFALFPELRKGSHAAYHDITLLQALTFRNKLPRYSYTNAAPAKEQIRGNETEQRYAFVKWLLQQPPVTDTAALNLTNAGYVLAGLMLEKAAHKSYPQLIHDLNQQLHIQLGFGSPNYPDSTQTWGHDASGKPEPPASNYKLNWLLAAGNINASLPDYARFIQEQLKGLNGQSTMLTTDQFNFLHYGLPTFAVGWFWHLNEAGHQVSENTGNPGTFITEVHLVKTANRAYIFFTNQQNDQVYEALALLRSALEKRYGN</sequence>
<name>A0ABS5J9T6_9BACT</name>
<dbReference type="Gene3D" id="3.40.710.10">
    <property type="entry name" value="DD-peptidase/beta-lactamase superfamily"/>
    <property type="match status" value="1"/>
</dbReference>
<protein>
    <submittedName>
        <fullName evidence="5">Beta-lactamase family protein</fullName>
    </submittedName>
</protein>
<dbReference type="SUPFAM" id="SSF56601">
    <property type="entry name" value="beta-lactamase/transpeptidase-like"/>
    <property type="match status" value="1"/>
</dbReference>
<evidence type="ECO:0000313" key="5">
    <source>
        <dbReference type="EMBL" id="MBS0031966.1"/>
    </source>
</evidence>
<dbReference type="PANTHER" id="PTHR46825">
    <property type="entry name" value="D-ALANYL-D-ALANINE-CARBOXYPEPTIDASE/ENDOPEPTIDASE AMPH"/>
    <property type="match status" value="1"/>
</dbReference>
<dbReference type="Proteomes" id="UP000676386">
    <property type="component" value="Unassembled WGS sequence"/>
</dbReference>
<reference evidence="5 6" key="1">
    <citation type="submission" date="2021-04" db="EMBL/GenBank/DDBJ databases">
        <title>Chitinophaga sp. nov., isolated from the rhizosphere soil.</title>
        <authorList>
            <person name="He S."/>
        </authorList>
    </citation>
    <scope>NUCLEOTIDE SEQUENCE [LARGE SCALE GENOMIC DNA]</scope>
    <source>
        <strain evidence="5 6">2R12</strain>
    </source>
</reference>
<dbReference type="PANTHER" id="PTHR46825:SF11">
    <property type="entry name" value="PENICILLIN-BINDING PROTEIN 4"/>
    <property type="match status" value="1"/>
</dbReference>
<dbReference type="InterPro" id="IPR001466">
    <property type="entry name" value="Beta-lactam-related"/>
</dbReference>
<feature type="signal peptide" evidence="3">
    <location>
        <begin position="1"/>
        <end position="17"/>
    </location>
</feature>
<keyword evidence="2" id="KW-0472">Membrane</keyword>
<gene>
    <name evidence="5" type="ORF">KE626_31835</name>
</gene>
<dbReference type="EMBL" id="JAGTXB010000027">
    <property type="protein sequence ID" value="MBS0031966.1"/>
    <property type="molecule type" value="Genomic_DNA"/>
</dbReference>
<comment type="caution">
    <text evidence="5">The sequence shown here is derived from an EMBL/GenBank/DDBJ whole genome shotgun (WGS) entry which is preliminary data.</text>
</comment>
<proteinExistence type="predicted"/>
<keyword evidence="3" id="KW-0732">Signal</keyword>
<dbReference type="Pfam" id="PF00144">
    <property type="entry name" value="Beta-lactamase"/>
    <property type="match status" value="1"/>
</dbReference>
<accession>A0ABS5J9T6</accession>
<feature type="chain" id="PRO_5047053843" evidence="3">
    <location>
        <begin position="18"/>
        <end position="352"/>
    </location>
</feature>
<evidence type="ECO:0000256" key="1">
    <source>
        <dbReference type="ARBA" id="ARBA00004370"/>
    </source>
</evidence>
<keyword evidence="6" id="KW-1185">Reference proteome</keyword>
<evidence type="ECO:0000313" key="6">
    <source>
        <dbReference type="Proteomes" id="UP000676386"/>
    </source>
</evidence>
<feature type="domain" description="Beta-lactamase-related" evidence="4">
    <location>
        <begin position="27"/>
        <end position="336"/>
    </location>
</feature>
<comment type="subcellular location">
    <subcellularLocation>
        <location evidence="1">Membrane</location>
    </subcellularLocation>
</comment>
<evidence type="ECO:0000256" key="3">
    <source>
        <dbReference type="SAM" id="SignalP"/>
    </source>
</evidence>
<evidence type="ECO:0000256" key="2">
    <source>
        <dbReference type="ARBA" id="ARBA00023136"/>
    </source>
</evidence>
<dbReference type="InterPro" id="IPR050491">
    <property type="entry name" value="AmpC-like"/>
</dbReference>
<organism evidence="5 6">
    <name type="scientific">Chitinophaga hostae</name>
    <dbReference type="NCBI Taxonomy" id="2831022"/>
    <lineage>
        <taxon>Bacteria</taxon>
        <taxon>Pseudomonadati</taxon>
        <taxon>Bacteroidota</taxon>
        <taxon>Chitinophagia</taxon>
        <taxon>Chitinophagales</taxon>
        <taxon>Chitinophagaceae</taxon>
        <taxon>Chitinophaga</taxon>
    </lineage>
</organism>